<feature type="non-terminal residue" evidence="1">
    <location>
        <position position="66"/>
    </location>
</feature>
<protein>
    <submittedName>
        <fullName evidence="1">Uncharacterized protein</fullName>
    </submittedName>
</protein>
<sequence length="66" mass="7224">MEGAVAFEKRSALVTEAETFTTPFLLRVGVADGWELRIESDWFTRSTTRGEVGQLTTNGLADFALG</sequence>
<organism evidence="1">
    <name type="scientific">marine metagenome</name>
    <dbReference type="NCBI Taxonomy" id="408172"/>
    <lineage>
        <taxon>unclassified sequences</taxon>
        <taxon>metagenomes</taxon>
        <taxon>ecological metagenomes</taxon>
    </lineage>
</organism>
<evidence type="ECO:0000313" key="1">
    <source>
        <dbReference type="EMBL" id="SVB04446.1"/>
    </source>
</evidence>
<reference evidence="1" key="1">
    <citation type="submission" date="2018-05" db="EMBL/GenBank/DDBJ databases">
        <authorList>
            <person name="Lanie J.A."/>
            <person name="Ng W.-L."/>
            <person name="Kazmierczak K.M."/>
            <person name="Andrzejewski T.M."/>
            <person name="Davidsen T.M."/>
            <person name="Wayne K.J."/>
            <person name="Tettelin H."/>
            <person name="Glass J.I."/>
            <person name="Rusch D."/>
            <person name="Podicherti R."/>
            <person name="Tsui H.-C.T."/>
            <person name="Winkler M.E."/>
        </authorList>
    </citation>
    <scope>NUCLEOTIDE SEQUENCE</scope>
</reference>
<gene>
    <name evidence="1" type="ORF">METZ01_LOCUS157300</name>
</gene>
<accession>A0A382ASF6</accession>
<dbReference type="EMBL" id="UINC01026642">
    <property type="protein sequence ID" value="SVB04446.1"/>
    <property type="molecule type" value="Genomic_DNA"/>
</dbReference>
<name>A0A382ASF6_9ZZZZ</name>
<proteinExistence type="predicted"/>
<dbReference type="AlphaFoldDB" id="A0A382ASF6"/>